<evidence type="ECO:0000313" key="7">
    <source>
        <dbReference type="EMBL" id="JAC56944.1"/>
    </source>
</evidence>
<dbReference type="PIRSF" id="PIRSF002401">
    <property type="entry name" value="GTP_bd_Obg/CgtA"/>
    <property type="match status" value="1"/>
</dbReference>
<keyword evidence="3" id="KW-0547">Nucleotide-binding</keyword>
<evidence type="ECO:0000256" key="1">
    <source>
        <dbReference type="ARBA" id="ARBA00007699"/>
    </source>
</evidence>
<dbReference type="Pfam" id="PF01018">
    <property type="entry name" value="GTP1_OBG"/>
    <property type="match status" value="1"/>
</dbReference>
<dbReference type="PROSITE" id="PS51710">
    <property type="entry name" value="G_OBG"/>
    <property type="match status" value="1"/>
</dbReference>
<dbReference type="NCBIfam" id="TIGR02729">
    <property type="entry name" value="Obg_CgtA"/>
    <property type="match status" value="1"/>
</dbReference>
<dbReference type="GO" id="GO:0000287">
    <property type="term" value="F:magnesium ion binding"/>
    <property type="evidence" value="ECO:0007669"/>
    <property type="project" value="InterPro"/>
</dbReference>
<evidence type="ECO:0000259" key="6">
    <source>
        <dbReference type="PROSITE" id="PS51883"/>
    </source>
</evidence>
<dbReference type="FunFam" id="2.70.210.12:FF:000001">
    <property type="entry name" value="GTPase Obg"/>
    <property type="match status" value="1"/>
</dbReference>
<dbReference type="InterPro" id="IPR036726">
    <property type="entry name" value="GTP1_OBG_dom_sf"/>
</dbReference>
<evidence type="ECO:0000256" key="4">
    <source>
        <dbReference type="ARBA" id="ARBA00023134"/>
    </source>
</evidence>
<sequence length="375" mass="41544">MFAARSLLYFRKISLTSPVKNSKRLVLRRETHSVPQALRSTKPKSNRKEPIYFVDSKQVQVIGGKGGDGCISFLQLWCNERAGPDGGDGGNGGHVIFQTSTDVRNFNHVLSKIRGLPGENGRGEHCHGKNAQHTIVKVPVGTVVRNRGGQIVGDLSEVNIMFVAARGGVGGKGNKFFATSVQKSPKISEYGPEGEDISYILELRTMADIGFIGQPNAGKSTLLNAITRAKPKIAPYAFTTLRPYVGMVQYDDFTQLAIADLPGLIRDSHLNKGLGIQFLKHAERCKVLLIVLDASLDNPSLQYEQLMHELRKFSKNLAERPKIIVANKMDIPEAKNNFQDLQNELKVKVIPISAKTDANLSELLRVMREYYELYK</sequence>
<dbReference type="GO" id="GO:0042254">
    <property type="term" value="P:ribosome biogenesis"/>
    <property type="evidence" value="ECO:0007669"/>
    <property type="project" value="UniProtKB-UniRule"/>
</dbReference>
<dbReference type="InterPro" id="IPR014100">
    <property type="entry name" value="GTP-bd_Obg/CgtA"/>
</dbReference>
<dbReference type="InterPro" id="IPR006073">
    <property type="entry name" value="GTP-bd"/>
</dbReference>
<dbReference type="GO" id="GO:0005739">
    <property type="term" value="C:mitochondrion"/>
    <property type="evidence" value="ECO:0007669"/>
    <property type="project" value="TreeGrafter"/>
</dbReference>
<gene>
    <name evidence="7" type="primary">GTPB5</name>
</gene>
<dbReference type="NCBIfam" id="NF008956">
    <property type="entry name" value="PRK12299.1"/>
    <property type="match status" value="1"/>
</dbReference>
<dbReference type="SUPFAM" id="SSF52540">
    <property type="entry name" value="P-loop containing nucleoside triphosphate hydrolases"/>
    <property type="match status" value="1"/>
</dbReference>
<dbReference type="InterPro" id="IPR045086">
    <property type="entry name" value="OBG_GTPase"/>
</dbReference>
<dbReference type="Pfam" id="PF01926">
    <property type="entry name" value="MMR_HSR1"/>
    <property type="match status" value="1"/>
</dbReference>
<reference evidence="7" key="1">
    <citation type="journal article" date="2014" name="BMC Genomics">
        <title>Characterizing the developmental transcriptome of the oriental fruit fly, Bactrocera dorsalis (Diptera: Tephritidae) through comparative genomic analysis with Drosophila melanogaster utilizing modENCODE datasets.</title>
        <authorList>
            <person name="Geib S.M."/>
            <person name="Calla B."/>
            <person name="Hall B."/>
            <person name="Hou S."/>
            <person name="Manoukis N.C."/>
        </authorList>
    </citation>
    <scope>NUCLEOTIDE SEQUENCE</scope>
    <source>
        <strain evidence="7">Punador</strain>
    </source>
</reference>
<dbReference type="RefSeq" id="XP_011202496.2">
    <property type="nucleotide sequence ID" value="XM_011204194.4"/>
</dbReference>
<comment type="similarity">
    <text evidence="1">Belongs to the TRAFAC class OBG-HflX-like GTPase superfamily. OBG GTPase family.</text>
</comment>
<dbReference type="EMBL" id="GAKP01002008">
    <property type="protein sequence ID" value="JAC56944.1"/>
    <property type="molecule type" value="Transcribed_RNA"/>
</dbReference>
<dbReference type="PANTHER" id="PTHR11702">
    <property type="entry name" value="DEVELOPMENTALLY REGULATED GTP-BINDING PROTEIN-RELATED"/>
    <property type="match status" value="1"/>
</dbReference>
<dbReference type="PRINTS" id="PR00326">
    <property type="entry name" value="GTP1OBG"/>
</dbReference>
<dbReference type="KEGG" id="bdr:105225638"/>
<proteinExistence type="inferred from homology"/>
<keyword evidence="2" id="KW-0690">Ribosome biogenesis</keyword>
<dbReference type="PROSITE" id="PS51883">
    <property type="entry name" value="OBG"/>
    <property type="match status" value="1"/>
</dbReference>
<dbReference type="PANTHER" id="PTHR11702:SF31">
    <property type="entry name" value="MITOCHONDRIAL RIBOSOME-ASSOCIATED GTPASE 2"/>
    <property type="match status" value="1"/>
</dbReference>
<dbReference type="GO" id="GO:0003924">
    <property type="term" value="F:GTPase activity"/>
    <property type="evidence" value="ECO:0007669"/>
    <property type="project" value="InterPro"/>
</dbReference>
<dbReference type="OrthoDB" id="347018at2759"/>
<dbReference type="AlphaFoldDB" id="A0A034WQN0"/>
<dbReference type="SUPFAM" id="SSF82051">
    <property type="entry name" value="Obg GTP-binding protein N-terminal domain"/>
    <property type="match status" value="1"/>
</dbReference>
<organism evidence="7">
    <name type="scientific">Bactrocera dorsalis</name>
    <name type="common">Oriental fruit fly</name>
    <name type="synonym">Dacus dorsalis</name>
    <dbReference type="NCBI Taxonomy" id="27457"/>
    <lineage>
        <taxon>Eukaryota</taxon>
        <taxon>Metazoa</taxon>
        <taxon>Ecdysozoa</taxon>
        <taxon>Arthropoda</taxon>
        <taxon>Hexapoda</taxon>
        <taxon>Insecta</taxon>
        <taxon>Pterygota</taxon>
        <taxon>Neoptera</taxon>
        <taxon>Endopterygota</taxon>
        <taxon>Diptera</taxon>
        <taxon>Brachycera</taxon>
        <taxon>Muscomorpha</taxon>
        <taxon>Tephritoidea</taxon>
        <taxon>Tephritidae</taxon>
        <taxon>Bactrocera</taxon>
        <taxon>Bactrocera</taxon>
    </lineage>
</organism>
<evidence type="ECO:0000256" key="2">
    <source>
        <dbReference type="ARBA" id="ARBA00022517"/>
    </source>
</evidence>
<protein>
    <submittedName>
        <fullName evidence="7">GTP-binding protein 5</fullName>
    </submittedName>
</protein>
<accession>A0A034WQN0</accession>
<feature type="domain" description="OBG-type G" evidence="5">
    <location>
        <begin position="207"/>
        <end position="372"/>
    </location>
</feature>
<dbReference type="InterPro" id="IPR031167">
    <property type="entry name" value="G_OBG"/>
</dbReference>
<dbReference type="Gene3D" id="3.40.50.300">
    <property type="entry name" value="P-loop containing nucleotide triphosphate hydrolases"/>
    <property type="match status" value="1"/>
</dbReference>
<dbReference type="InterPro" id="IPR005225">
    <property type="entry name" value="Small_GTP-bd"/>
</dbReference>
<keyword evidence="4" id="KW-0342">GTP-binding</keyword>
<dbReference type="Gene3D" id="2.70.210.12">
    <property type="entry name" value="GTP1/OBG domain"/>
    <property type="match status" value="1"/>
</dbReference>
<evidence type="ECO:0000259" key="5">
    <source>
        <dbReference type="PROSITE" id="PS51710"/>
    </source>
</evidence>
<feature type="domain" description="Obg" evidence="6">
    <location>
        <begin position="51"/>
        <end position="206"/>
    </location>
</feature>
<name>A0A034WQN0_BACDO</name>
<dbReference type="NCBIfam" id="TIGR00231">
    <property type="entry name" value="small_GTP"/>
    <property type="match status" value="1"/>
</dbReference>
<dbReference type="CDD" id="cd01898">
    <property type="entry name" value="Obg"/>
    <property type="match status" value="1"/>
</dbReference>
<evidence type="ECO:0000256" key="3">
    <source>
        <dbReference type="ARBA" id="ARBA00022741"/>
    </source>
</evidence>
<dbReference type="GO" id="GO:0005525">
    <property type="term" value="F:GTP binding"/>
    <property type="evidence" value="ECO:0007669"/>
    <property type="project" value="UniProtKB-KW"/>
</dbReference>
<dbReference type="InterPro" id="IPR027417">
    <property type="entry name" value="P-loop_NTPase"/>
</dbReference>
<dbReference type="InterPro" id="IPR006169">
    <property type="entry name" value="GTP1_OBG_dom"/>
</dbReference>